<evidence type="ECO:0000313" key="10">
    <source>
        <dbReference type="Proteomes" id="UP000094969"/>
    </source>
</evidence>
<dbReference type="InterPro" id="IPR010656">
    <property type="entry name" value="DctM"/>
</dbReference>
<feature type="transmembrane region" description="Helical" evidence="7">
    <location>
        <begin position="55"/>
        <end position="77"/>
    </location>
</feature>
<protein>
    <recommendedName>
        <fullName evidence="7">TRAP transporter large permease protein</fullName>
    </recommendedName>
</protein>
<dbReference type="PANTHER" id="PTHR33362">
    <property type="entry name" value="SIALIC ACID TRAP TRANSPORTER PERMEASE PROTEIN SIAT-RELATED"/>
    <property type="match status" value="1"/>
</dbReference>
<feature type="transmembrane region" description="Helical" evidence="7">
    <location>
        <begin position="7"/>
        <end position="35"/>
    </location>
</feature>
<evidence type="ECO:0000256" key="5">
    <source>
        <dbReference type="ARBA" id="ARBA00022989"/>
    </source>
</evidence>
<evidence type="ECO:0000256" key="2">
    <source>
        <dbReference type="ARBA" id="ARBA00022475"/>
    </source>
</evidence>
<name>A0A1D7U8Y7_9HYPH</name>
<gene>
    <name evidence="9" type="ORF">BHK69_28090</name>
</gene>
<feature type="transmembrane region" description="Helical" evidence="7">
    <location>
        <begin position="315"/>
        <end position="345"/>
    </location>
</feature>
<evidence type="ECO:0000256" key="4">
    <source>
        <dbReference type="ARBA" id="ARBA00022692"/>
    </source>
</evidence>
<dbReference type="PIRSF" id="PIRSF006066">
    <property type="entry name" value="HI0050"/>
    <property type="match status" value="1"/>
</dbReference>
<evidence type="ECO:0000256" key="7">
    <source>
        <dbReference type="RuleBase" id="RU369079"/>
    </source>
</evidence>
<dbReference type="KEGG" id="bvv:BHK69_28090"/>
<proteinExistence type="inferred from homology"/>
<feature type="transmembrane region" description="Helical" evidence="7">
    <location>
        <begin position="215"/>
        <end position="237"/>
    </location>
</feature>
<evidence type="ECO:0000259" key="8">
    <source>
        <dbReference type="Pfam" id="PF06808"/>
    </source>
</evidence>
<dbReference type="Pfam" id="PF06808">
    <property type="entry name" value="DctM"/>
    <property type="match status" value="1"/>
</dbReference>
<comment type="caution">
    <text evidence="7">Lacks conserved residue(s) required for the propagation of feature annotation.</text>
</comment>
<keyword evidence="3 7" id="KW-0997">Cell inner membrane</keyword>
<dbReference type="RefSeq" id="WP_069692983.1">
    <property type="nucleotide sequence ID" value="NZ_CP017147.1"/>
</dbReference>
<keyword evidence="10" id="KW-1185">Reference proteome</keyword>
<evidence type="ECO:0000313" key="9">
    <source>
        <dbReference type="EMBL" id="AOO83789.1"/>
    </source>
</evidence>
<keyword evidence="4 7" id="KW-0812">Transmembrane</keyword>
<comment type="similarity">
    <text evidence="7">Belongs to the TRAP transporter large permease family.</text>
</comment>
<dbReference type="GO" id="GO:0005886">
    <property type="term" value="C:plasma membrane"/>
    <property type="evidence" value="ECO:0007669"/>
    <property type="project" value="UniProtKB-SubCell"/>
</dbReference>
<keyword evidence="2" id="KW-1003">Cell membrane</keyword>
<keyword evidence="6 7" id="KW-0472">Membrane</keyword>
<feature type="domain" description="TRAP C4-dicarboxylate transport system permease DctM subunit" evidence="8">
    <location>
        <begin position="10"/>
        <end position="419"/>
    </location>
</feature>
<dbReference type="Proteomes" id="UP000094969">
    <property type="component" value="Chromosome"/>
</dbReference>
<dbReference type="GO" id="GO:0022857">
    <property type="term" value="F:transmembrane transporter activity"/>
    <property type="evidence" value="ECO:0007669"/>
    <property type="project" value="UniProtKB-UniRule"/>
</dbReference>
<feature type="transmembrane region" description="Helical" evidence="7">
    <location>
        <begin position="357"/>
        <end position="382"/>
    </location>
</feature>
<dbReference type="NCBIfam" id="TIGR00786">
    <property type="entry name" value="dctM"/>
    <property type="match status" value="1"/>
</dbReference>
<comment type="function">
    <text evidence="7">Part of the tripartite ATP-independent periplasmic (TRAP) transport system.</text>
</comment>
<dbReference type="AlphaFoldDB" id="A0A1D7U8Y7"/>
<sequence length="432" mass="45206">MSDGLWVLMGVFTAAAVLGAPLGLSMLAAGFAYMISTHQDVGLVVDQTMNGLYNSYLLIAVPLFIFVANVMNASGVIERLLRFGSAMVGHLPGGLAQVNVVSNLIFSGMSGSAVADASGPGLIVARMMTKNGRYPRGFAAATSVVSATLGPLMPTSIPMIFYALIANASVGAMFLGGLVPAGMMALALMGVIAIISRRRNFPREEKVSWGAMPAVFGRALAPLALPGILLGLIYSGVTTPTEAAAIAASYALILAFVVYRTLKPAQLLVVMGDTVKATAMIALIMAGAFVFNYAVANEGVPKLIQSTLLAWNLSATQFLLIVDLLMLLLAIVLDEVTILLVIVPLIVPVAQGLGIDLVHFGIVVVLNMMVGLTLPPHGLLLFVMAGLTGTPLSEIFREVPPFIVAMLAIVLAVTFFPEIALWLPRTAGLIKS</sequence>
<comment type="subunit">
    <text evidence="7">The complex comprises the extracytoplasmic solute receptor protein and the two transmembrane proteins.</text>
</comment>
<dbReference type="STRING" id="1526658.BHK69_28090"/>
<feature type="transmembrane region" description="Helical" evidence="7">
    <location>
        <begin position="137"/>
        <end position="165"/>
    </location>
</feature>
<reference evidence="9 10" key="1">
    <citation type="journal article" date="2015" name="Antonie Van Leeuwenhoek">
        <title>Bosea vaviloviae sp. nov., a new species of slow-growing rhizobia isolated from nodules of the relict species Vavilovia formosa (Stev.) Fed.</title>
        <authorList>
            <person name="Safronova V.I."/>
            <person name="Kuznetsova I.G."/>
            <person name="Sazanova A.L."/>
            <person name="Kimeklis A.K."/>
            <person name="Belimov A.A."/>
            <person name="Andronov E.E."/>
            <person name="Pinaev A.G."/>
            <person name="Chizhevskaya E.P."/>
            <person name="Pukhaev A.R."/>
            <person name="Popov K.P."/>
            <person name="Willems A."/>
            <person name="Tikhonovich I.A."/>
        </authorList>
    </citation>
    <scope>NUCLEOTIDE SEQUENCE [LARGE SCALE GENOMIC DNA]</scope>
    <source>
        <strain evidence="9 10">Vaf18</strain>
    </source>
</reference>
<feature type="transmembrane region" description="Helical" evidence="7">
    <location>
        <begin position="171"/>
        <end position="195"/>
    </location>
</feature>
<dbReference type="InterPro" id="IPR004681">
    <property type="entry name" value="TRAP_DctM"/>
</dbReference>
<feature type="transmembrane region" description="Helical" evidence="7">
    <location>
        <begin position="274"/>
        <end position="295"/>
    </location>
</feature>
<evidence type="ECO:0000256" key="3">
    <source>
        <dbReference type="ARBA" id="ARBA00022519"/>
    </source>
</evidence>
<comment type="subcellular location">
    <subcellularLocation>
        <location evidence="1 7">Cell inner membrane</location>
        <topology evidence="1 7">Multi-pass membrane protein</topology>
    </subcellularLocation>
</comment>
<keyword evidence="5 7" id="KW-1133">Transmembrane helix</keyword>
<dbReference type="EMBL" id="CP017147">
    <property type="protein sequence ID" value="AOO83789.1"/>
    <property type="molecule type" value="Genomic_DNA"/>
</dbReference>
<keyword evidence="7" id="KW-0813">Transport</keyword>
<feature type="transmembrane region" description="Helical" evidence="7">
    <location>
        <begin position="402"/>
        <end position="423"/>
    </location>
</feature>
<feature type="transmembrane region" description="Helical" evidence="7">
    <location>
        <begin position="243"/>
        <end position="262"/>
    </location>
</feature>
<evidence type="ECO:0000256" key="6">
    <source>
        <dbReference type="ARBA" id="ARBA00023136"/>
    </source>
</evidence>
<evidence type="ECO:0000256" key="1">
    <source>
        <dbReference type="ARBA" id="ARBA00004429"/>
    </source>
</evidence>
<organism evidence="9 10">
    <name type="scientific">Bosea vaviloviae</name>
    <dbReference type="NCBI Taxonomy" id="1526658"/>
    <lineage>
        <taxon>Bacteria</taxon>
        <taxon>Pseudomonadati</taxon>
        <taxon>Pseudomonadota</taxon>
        <taxon>Alphaproteobacteria</taxon>
        <taxon>Hyphomicrobiales</taxon>
        <taxon>Boseaceae</taxon>
        <taxon>Bosea</taxon>
    </lineage>
</organism>
<dbReference type="OrthoDB" id="7374726at2"/>
<accession>A0A1D7U8Y7</accession>